<dbReference type="Proteomes" id="UP000828922">
    <property type="component" value="Linkage Group LG07"/>
</dbReference>
<name>A0ACB8HNV0_9BRYO</name>
<organism evidence="1 2">
    <name type="scientific">Sphagnum magellanicum</name>
    <dbReference type="NCBI Taxonomy" id="128215"/>
    <lineage>
        <taxon>Eukaryota</taxon>
        <taxon>Viridiplantae</taxon>
        <taxon>Streptophyta</taxon>
        <taxon>Embryophyta</taxon>
        <taxon>Bryophyta</taxon>
        <taxon>Sphagnophytina</taxon>
        <taxon>Sphagnopsida</taxon>
        <taxon>Sphagnales</taxon>
        <taxon>Sphagnaceae</taxon>
        <taxon>Sphagnum</taxon>
    </lineage>
</organism>
<dbReference type="EMBL" id="CM038913">
    <property type="protein sequence ID" value="KAH9557931.1"/>
    <property type="molecule type" value="Genomic_DNA"/>
</dbReference>
<reference evidence="2" key="1">
    <citation type="journal article" date="2022" name="New Phytol.">
        <title>Phylogenomic structure and speciation in an emerging model: the Sphagnum magellanicum complex (Bryophyta).</title>
        <authorList>
            <person name="Shaw A.J."/>
            <person name="Piatkowski B."/>
            <person name="Duffy A.M."/>
            <person name="Aguero B."/>
            <person name="Imwattana K."/>
            <person name="Nieto-Lugilde M."/>
            <person name="Healey A."/>
            <person name="Weston D.J."/>
            <person name="Patel M.N."/>
            <person name="Schmutz J."/>
            <person name="Grimwood J."/>
            <person name="Yavitt J.B."/>
            <person name="Hassel K."/>
            <person name="Stenoien H.K."/>
            <person name="Flatberg K.I."/>
            <person name="Bickford C.P."/>
            <person name="Hicks K.A."/>
        </authorList>
    </citation>
    <scope>NUCLEOTIDE SEQUENCE [LARGE SCALE GENOMIC DNA]</scope>
</reference>
<proteinExistence type="predicted"/>
<accession>A0ACB8HNV0</accession>
<comment type="caution">
    <text evidence="1">The sequence shown here is derived from an EMBL/GenBank/DDBJ whole genome shotgun (WGS) entry which is preliminary data.</text>
</comment>
<evidence type="ECO:0000313" key="2">
    <source>
        <dbReference type="Proteomes" id="UP000828922"/>
    </source>
</evidence>
<evidence type="ECO:0000313" key="1">
    <source>
        <dbReference type="EMBL" id="KAH9557931.1"/>
    </source>
</evidence>
<gene>
    <name evidence="1" type="ORF">CY35_07G110900</name>
</gene>
<protein>
    <submittedName>
        <fullName evidence="1">Uncharacterized protein</fullName>
    </submittedName>
</protein>
<sequence>MGRAPCCDKIGLKKGPWTPDEDQKLVDYIASYGHGSWRALPKEAGLLRCGKSCRLRWTNYLRPDIKRGRFSLEEEQMIIHLHAILGNRWSAIAAHLPGRTDNEIKNYWNTHLKKRLMQMGIDPVSHHHKTSTDDQSSLEHLAARDVVQSQCTTSPDIIVSKPLISSKLSHMLQWDSARLEAEARLANESASQLKCSQLGAKVDLISNSSNSLDHIPNTLLAHLVSSSDALMRSWKNQQVAHEESLLQQDLGPGMVNLMELEKGGAVVAAAVAGPDLLLGSSEDLHHVDNSSCFQKSLLQEWESMHASPGPTGLKIYDSLTMHAGLAATDSPVFNQAAERRSPAAGLQTFQSLPEAAAAAAAETTETASDPFQQLPLEKQCPLSNLSTSSLRQYADLVDHQQHMISPTSTLCSLDHQAHHQGLSTASISSSTSPAAANSVELLHAGSYLQKPAAADHSFILNMMQLLKNSVQSSSGGSLEISCNQSCSGTTTTGFVQHGPPATISSPMFSSSSASSQSPPSPWQQQQSLNHDHKKVEDSIKLHLNAASPGISASSLISAETQEQQQQLNLISRSSLSPQTTSSSSSSIISHSCSSSSAAAAAMSQIPAAPSELLLMDHIPGQYDYTNTSQPSSCVSQSKSSSATTVGGTWSRLGSSMESKEYWTNMLQLVGPPASCCNQILTCATTVPTITNQ</sequence>
<keyword evidence="2" id="KW-1185">Reference proteome</keyword>